<feature type="domain" description="ATPase AAA-type core" evidence="4">
    <location>
        <begin position="15"/>
        <end position="82"/>
    </location>
</feature>
<feature type="non-terminal residue" evidence="5">
    <location>
        <position position="1"/>
    </location>
</feature>
<keyword evidence="6" id="KW-1185">Reference proteome</keyword>
<dbReference type="InterPro" id="IPR003959">
    <property type="entry name" value="ATPase_AAA_core"/>
</dbReference>
<name>A0ABN8RZ79_9CNID</name>
<dbReference type="PANTHER" id="PTHR43392">
    <property type="entry name" value="AAA-TYPE ATPASE FAMILY PROTEIN / ANKYRIN REPEAT FAMILY PROTEIN"/>
    <property type="match status" value="1"/>
</dbReference>
<dbReference type="Pfam" id="PF00004">
    <property type="entry name" value="AAA"/>
    <property type="match status" value="1"/>
</dbReference>
<evidence type="ECO:0000256" key="3">
    <source>
        <dbReference type="ARBA" id="ARBA00022840"/>
    </source>
</evidence>
<feature type="non-terminal residue" evidence="5">
    <location>
        <position position="131"/>
    </location>
</feature>
<dbReference type="Proteomes" id="UP001159405">
    <property type="component" value="Unassembled WGS sequence"/>
</dbReference>
<reference evidence="5 6" key="1">
    <citation type="submission" date="2022-05" db="EMBL/GenBank/DDBJ databases">
        <authorList>
            <consortium name="Genoscope - CEA"/>
            <person name="William W."/>
        </authorList>
    </citation>
    <scope>NUCLEOTIDE SEQUENCE [LARGE SCALE GENOMIC DNA]</scope>
</reference>
<keyword evidence="2" id="KW-0547">Nucleotide-binding</keyword>
<protein>
    <recommendedName>
        <fullName evidence="4">ATPase AAA-type core domain-containing protein</fullName>
    </recommendedName>
</protein>
<sequence length="131" mass="14774">IFLGILKDLGITKSSKLVEVQRPDLVASFLGQTASQTKACIERAEGGVLFVDEAYRLKVDSEKDYGKEALDTLMEAMLRGHPVMIFAGYPAQMEEIRAIFIFDDFTCEELAEIFMRKLQTRGFNTDITVQE</sequence>
<evidence type="ECO:0000313" key="5">
    <source>
        <dbReference type="EMBL" id="CAH3183869.1"/>
    </source>
</evidence>
<keyword evidence="3" id="KW-0067">ATP-binding</keyword>
<dbReference type="InterPro" id="IPR027417">
    <property type="entry name" value="P-loop_NTPase"/>
</dbReference>
<dbReference type="InterPro" id="IPR000641">
    <property type="entry name" value="CbxX/CfxQ"/>
</dbReference>
<dbReference type="PANTHER" id="PTHR43392:SF2">
    <property type="entry name" value="AAA-TYPE ATPASE FAMILY PROTEIN _ ANKYRIN REPEAT FAMILY PROTEIN"/>
    <property type="match status" value="1"/>
</dbReference>
<dbReference type="InterPro" id="IPR050773">
    <property type="entry name" value="CbxX/CfxQ_RuBisCO_ESX"/>
</dbReference>
<dbReference type="Gene3D" id="3.40.50.300">
    <property type="entry name" value="P-loop containing nucleotide triphosphate hydrolases"/>
    <property type="match status" value="1"/>
</dbReference>
<evidence type="ECO:0000256" key="1">
    <source>
        <dbReference type="ARBA" id="ARBA00010378"/>
    </source>
</evidence>
<gene>
    <name evidence="5" type="ORF">PLOB_00029222</name>
</gene>
<proteinExistence type="inferred from homology"/>
<evidence type="ECO:0000259" key="4">
    <source>
        <dbReference type="Pfam" id="PF00004"/>
    </source>
</evidence>
<comment type="caution">
    <text evidence="5">The sequence shown here is derived from an EMBL/GenBank/DDBJ whole genome shotgun (WGS) entry which is preliminary data.</text>
</comment>
<evidence type="ECO:0000313" key="6">
    <source>
        <dbReference type="Proteomes" id="UP001159405"/>
    </source>
</evidence>
<dbReference type="SUPFAM" id="SSF52540">
    <property type="entry name" value="P-loop containing nucleoside triphosphate hydrolases"/>
    <property type="match status" value="1"/>
</dbReference>
<evidence type="ECO:0000256" key="2">
    <source>
        <dbReference type="ARBA" id="ARBA00022741"/>
    </source>
</evidence>
<organism evidence="5 6">
    <name type="scientific">Porites lobata</name>
    <dbReference type="NCBI Taxonomy" id="104759"/>
    <lineage>
        <taxon>Eukaryota</taxon>
        <taxon>Metazoa</taxon>
        <taxon>Cnidaria</taxon>
        <taxon>Anthozoa</taxon>
        <taxon>Hexacorallia</taxon>
        <taxon>Scleractinia</taxon>
        <taxon>Fungiina</taxon>
        <taxon>Poritidae</taxon>
        <taxon>Porites</taxon>
    </lineage>
</organism>
<accession>A0ABN8RZ79</accession>
<dbReference type="PRINTS" id="PR00819">
    <property type="entry name" value="CBXCFQXSUPER"/>
</dbReference>
<dbReference type="EMBL" id="CALNXK010000367">
    <property type="protein sequence ID" value="CAH3183869.1"/>
    <property type="molecule type" value="Genomic_DNA"/>
</dbReference>
<comment type="similarity">
    <text evidence="1">Belongs to the CbxX/CfxQ family.</text>
</comment>